<organism evidence="4 5">
    <name type="scientific">Pedobacter frigiditerrae</name>
    <dbReference type="NCBI Taxonomy" id="2530452"/>
    <lineage>
        <taxon>Bacteria</taxon>
        <taxon>Pseudomonadati</taxon>
        <taxon>Bacteroidota</taxon>
        <taxon>Sphingobacteriia</taxon>
        <taxon>Sphingobacteriales</taxon>
        <taxon>Sphingobacteriaceae</taxon>
        <taxon>Pedobacter</taxon>
    </lineage>
</organism>
<feature type="domain" description="TonB-dependent receptor plug" evidence="3">
    <location>
        <begin position="150"/>
        <end position="250"/>
    </location>
</feature>
<dbReference type="InterPro" id="IPR008969">
    <property type="entry name" value="CarboxyPept-like_regulatory"/>
</dbReference>
<keyword evidence="2" id="KW-1134">Transmembrane beta strand</keyword>
<evidence type="ECO:0000256" key="1">
    <source>
        <dbReference type="ARBA" id="ARBA00022729"/>
    </source>
</evidence>
<sequence>MKSFLLNRLSKKELNQSSLLSQNSKLQESHWRHQLQSLKLLACSLFLACCIYGSAYAQNTVKLTGTVKDETGPLPGVGVTVKGTTNATTTGPDGKYAISAKVGETLVFTMIGYKANEVVIGNQTQLNVTLTSTSSDLSEVIVVGYGSQKKATLTGAVSSVTAKEIVTTKNENVQNMLTGKIAGVRVVQNSSEPGAFNTSFDVRGLGSPLVVVDGVVRNNFSRLSAEDIESITVLKDASAAIYGVRSANGVVLITTKKGKKGSVELNYNGSYSLQKPSFMPNSVNIFEYMTLANEYSLHLGGTGSYNKGPVRFTPADFTAYQNGTKVASDWNAAVLRYTAPQSQHDISASGGNETTNYYASLGVQDQEGFFKSGDLNYNRYNLRANLTTKLNKNLTFDVNLTGIVDQKNQLKEDTYWVIRSTWYQAPTEPIFANNNPAYLAKVPSSLNAYAHANADISGYRNIQNKWFQSTTSLKYDAPFLKGLSVKGLFSYDYQIATNKYYTKTYNLYTYTAATGTYAPEAQFSPSTLRREFYEYPSLLFQASANYTKSFGSHNISALALYERNTLKGDNFFAQRNLTIPVDQLLAGSTTDQQGFMSTAQGSLFNNQTASYVGKFTYDYDGKYLAEVGFRADGSSKFSVNEQWGFFPYASAGYRLSEEKFWKNSPLKFVNNFKIRGSYGEQGDDSAAAYQFITGYNYPATGSVFNGVYVTGASSKGLANPIITWFTAKQLDIGVDAEMWNGLLGFSVDYFVRNRTGLLGTQANSLPDVVGVNFPQENLNGDRSRGIDLEVNHRNQLGNFSYSVKGIMGITRTMNTTRVQARAGNSYLNWENSNFTANRWNNLYWGYGTSGQFENYQAIKNSPIYASRTTVVGDYRYEDWNGDGVISSQDSHPISTSGLPTLTYGLTLNAAYKNWDFSTTISGAGNVYVSYFEQLNTPLWAGGNALKQFLDRYHPEDPNADPFDPNTKWVPGYYAYTGTVPFTNTLANAQNAKYFRIKTIELGYSLPQKWFNRIGVKGLRFYANAFNVLTVTDLKFLDPEHPSSDFGYVYPLDKKFTFGLNLKL</sequence>
<keyword evidence="5" id="KW-1185">Reference proteome</keyword>
<dbReference type="PROSITE" id="PS52016">
    <property type="entry name" value="TONB_DEPENDENT_REC_3"/>
    <property type="match status" value="1"/>
</dbReference>
<dbReference type="SUPFAM" id="SSF49464">
    <property type="entry name" value="Carboxypeptidase regulatory domain-like"/>
    <property type="match status" value="1"/>
</dbReference>
<dbReference type="InterPro" id="IPR037066">
    <property type="entry name" value="Plug_dom_sf"/>
</dbReference>
<keyword evidence="2" id="KW-0813">Transport</keyword>
<dbReference type="GO" id="GO:0015344">
    <property type="term" value="F:siderophore uptake transmembrane transporter activity"/>
    <property type="evidence" value="ECO:0007669"/>
    <property type="project" value="TreeGrafter"/>
</dbReference>
<keyword evidence="4" id="KW-0675">Receptor</keyword>
<dbReference type="NCBIfam" id="TIGR04056">
    <property type="entry name" value="OMP_RagA_SusC"/>
    <property type="match status" value="1"/>
</dbReference>
<accession>A0A4R0N1E4</accession>
<reference evidence="4 5" key="1">
    <citation type="submission" date="2019-02" db="EMBL/GenBank/DDBJ databases">
        <title>Pedobacter sp. RP-1-13 sp. nov., isolated from Arctic soil.</title>
        <authorList>
            <person name="Dahal R.H."/>
        </authorList>
    </citation>
    <scope>NUCLEOTIDE SEQUENCE [LARGE SCALE GENOMIC DNA]</scope>
    <source>
        <strain evidence="4 5">RP-1-13</strain>
    </source>
</reference>
<keyword evidence="2" id="KW-0998">Cell outer membrane</keyword>
<gene>
    <name evidence="4" type="ORF">EZ428_02275</name>
</gene>
<dbReference type="Proteomes" id="UP000292884">
    <property type="component" value="Unassembled WGS sequence"/>
</dbReference>
<dbReference type="Gene3D" id="2.60.40.1120">
    <property type="entry name" value="Carboxypeptidase-like, regulatory domain"/>
    <property type="match status" value="1"/>
</dbReference>
<keyword evidence="1" id="KW-0732">Signal</keyword>
<dbReference type="PANTHER" id="PTHR30069:SF29">
    <property type="entry name" value="HEMOGLOBIN AND HEMOGLOBIN-HAPTOGLOBIN-BINDING PROTEIN 1-RELATED"/>
    <property type="match status" value="1"/>
</dbReference>
<comment type="subcellular location">
    <subcellularLocation>
        <location evidence="2">Cell outer membrane</location>
        <topology evidence="2">Multi-pass membrane protein</topology>
    </subcellularLocation>
</comment>
<protein>
    <submittedName>
        <fullName evidence="4">TonB-dependent receptor</fullName>
    </submittedName>
</protein>
<comment type="caution">
    <text evidence="4">The sequence shown here is derived from an EMBL/GenBank/DDBJ whole genome shotgun (WGS) entry which is preliminary data.</text>
</comment>
<dbReference type="InterPro" id="IPR023996">
    <property type="entry name" value="TonB-dep_OMP_SusC/RagA"/>
</dbReference>
<proteinExistence type="inferred from homology"/>
<dbReference type="SUPFAM" id="SSF56935">
    <property type="entry name" value="Porins"/>
    <property type="match status" value="1"/>
</dbReference>
<name>A0A4R0N1E4_9SPHI</name>
<evidence type="ECO:0000256" key="2">
    <source>
        <dbReference type="PROSITE-ProRule" id="PRU01360"/>
    </source>
</evidence>
<dbReference type="Gene3D" id="2.170.130.10">
    <property type="entry name" value="TonB-dependent receptor, plug domain"/>
    <property type="match status" value="1"/>
</dbReference>
<dbReference type="Pfam" id="PF13715">
    <property type="entry name" value="CarbopepD_reg_2"/>
    <property type="match status" value="1"/>
</dbReference>
<dbReference type="Pfam" id="PF07715">
    <property type="entry name" value="Plug"/>
    <property type="match status" value="1"/>
</dbReference>
<dbReference type="AlphaFoldDB" id="A0A4R0N1E4"/>
<evidence type="ECO:0000259" key="3">
    <source>
        <dbReference type="Pfam" id="PF07715"/>
    </source>
</evidence>
<dbReference type="InterPro" id="IPR039426">
    <property type="entry name" value="TonB-dep_rcpt-like"/>
</dbReference>
<dbReference type="OrthoDB" id="9768177at2"/>
<evidence type="ECO:0000313" key="5">
    <source>
        <dbReference type="Proteomes" id="UP000292884"/>
    </source>
</evidence>
<keyword evidence="2" id="KW-0812">Transmembrane</keyword>
<dbReference type="GO" id="GO:0009279">
    <property type="term" value="C:cell outer membrane"/>
    <property type="evidence" value="ECO:0007669"/>
    <property type="project" value="UniProtKB-SubCell"/>
</dbReference>
<dbReference type="EMBL" id="SJSK01000001">
    <property type="protein sequence ID" value="TCC93618.1"/>
    <property type="molecule type" value="Genomic_DNA"/>
</dbReference>
<dbReference type="PANTHER" id="PTHR30069">
    <property type="entry name" value="TONB-DEPENDENT OUTER MEMBRANE RECEPTOR"/>
    <property type="match status" value="1"/>
</dbReference>
<evidence type="ECO:0000313" key="4">
    <source>
        <dbReference type="EMBL" id="TCC93618.1"/>
    </source>
</evidence>
<dbReference type="NCBIfam" id="TIGR04057">
    <property type="entry name" value="SusC_RagA_signa"/>
    <property type="match status" value="1"/>
</dbReference>
<dbReference type="InterPro" id="IPR023997">
    <property type="entry name" value="TonB-dep_OMP_SusC/RagA_CS"/>
</dbReference>
<dbReference type="GO" id="GO:0044718">
    <property type="term" value="P:siderophore transmembrane transport"/>
    <property type="evidence" value="ECO:0007669"/>
    <property type="project" value="TreeGrafter"/>
</dbReference>
<dbReference type="RefSeq" id="WP_131551484.1">
    <property type="nucleotide sequence ID" value="NZ_SJSK01000001.1"/>
</dbReference>
<dbReference type="InterPro" id="IPR012910">
    <property type="entry name" value="Plug_dom"/>
</dbReference>
<comment type="similarity">
    <text evidence="2">Belongs to the TonB-dependent receptor family.</text>
</comment>
<keyword evidence="2" id="KW-0472">Membrane</keyword>